<sequence>MRRARSSSLHPSASTARSQSKESRVTCGPSAVCYLLLGPALSRVADVAASCR</sequence>
<evidence type="ECO:0000313" key="2">
    <source>
        <dbReference type="EMBL" id="CAE7793293.1"/>
    </source>
</evidence>
<feature type="region of interest" description="Disordered" evidence="1">
    <location>
        <begin position="1"/>
        <end position="26"/>
    </location>
</feature>
<organism evidence="2 3">
    <name type="scientific">Symbiodinium necroappetens</name>
    <dbReference type="NCBI Taxonomy" id="1628268"/>
    <lineage>
        <taxon>Eukaryota</taxon>
        <taxon>Sar</taxon>
        <taxon>Alveolata</taxon>
        <taxon>Dinophyceae</taxon>
        <taxon>Suessiales</taxon>
        <taxon>Symbiodiniaceae</taxon>
        <taxon>Symbiodinium</taxon>
    </lineage>
</organism>
<comment type="caution">
    <text evidence="2">The sequence shown here is derived from an EMBL/GenBank/DDBJ whole genome shotgun (WGS) entry which is preliminary data.</text>
</comment>
<accession>A0A812YS43</accession>
<protein>
    <submittedName>
        <fullName evidence="2">Uncharacterized protein</fullName>
    </submittedName>
</protein>
<feature type="compositionally biased region" description="Polar residues" evidence="1">
    <location>
        <begin position="1"/>
        <end position="18"/>
    </location>
</feature>
<evidence type="ECO:0000256" key="1">
    <source>
        <dbReference type="SAM" id="MobiDB-lite"/>
    </source>
</evidence>
<keyword evidence="3" id="KW-1185">Reference proteome</keyword>
<reference evidence="2" key="1">
    <citation type="submission" date="2021-02" db="EMBL/GenBank/DDBJ databases">
        <authorList>
            <person name="Dougan E. K."/>
            <person name="Rhodes N."/>
            <person name="Thang M."/>
            <person name="Chan C."/>
        </authorList>
    </citation>
    <scope>NUCLEOTIDE SEQUENCE</scope>
</reference>
<dbReference type="Proteomes" id="UP000601435">
    <property type="component" value="Unassembled WGS sequence"/>
</dbReference>
<proteinExistence type="predicted"/>
<dbReference type="AlphaFoldDB" id="A0A812YS43"/>
<evidence type="ECO:0000313" key="3">
    <source>
        <dbReference type="Proteomes" id="UP000601435"/>
    </source>
</evidence>
<dbReference type="EMBL" id="CAJNJA010043386">
    <property type="protein sequence ID" value="CAE7793293.1"/>
    <property type="molecule type" value="Genomic_DNA"/>
</dbReference>
<name>A0A812YS43_9DINO</name>
<gene>
    <name evidence="2" type="ORF">SNEC2469_LOCUS23324</name>
</gene>